<reference evidence="1" key="2">
    <citation type="submission" date="2011-02" db="EMBL/GenBank/DDBJ databases">
        <authorList>
            <person name="MacLean D."/>
        </authorList>
    </citation>
    <scope>NUCLEOTIDE SEQUENCE</scope>
</reference>
<dbReference type="AlphaFoldDB" id="F0WVH3"/>
<evidence type="ECO:0000313" key="1">
    <source>
        <dbReference type="EMBL" id="CCA25414.1"/>
    </source>
</evidence>
<proteinExistence type="predicted"/>
<dbReference type="SUPFAM" id="SSF47473">
    <property type="entry name" value="EF-hand"/>
    <property type="match status" value="1"/>
</dbReference>
<dbReference type="EMBL" id="FR824341">
    <property type="protein sequence ID" value="CCA25414.1"/>
    <property type="molecule type" value="Genomic_DNA"/>
</dbReference>
<reference evidence="1" key="1">
    <citation type="journal article" date="2011" name="PLoS Biol.">
        <title>Gene gain and loss during evolution of obligate parasitism in the white rust pathogen of Arabidopsis thaliana.</title>
        <authorList>
            <person name="Kemen E."/>
            <person name="Gardiner A."/>
            <person name="Schultz-Larsen T."/>
            <person name="Kemen A.C."/>
            <person name="Balmuth A.L."/>
            <person name="Robert-Seilaniantz A."/>
            <person name="Bailey K."/>
            <person name="Holub E."/>
            <person name="Studholme D.J."/>
            <person name="Maclean D."/>
            <person name="Jones J.D."/>
        </authorList>
    </citation>
    <scope>NUCLEOTIDE SEQUENCE</scope>
</reference>
<dbReference type="HOGENOM" id="CLU_910529_0_0_1"/>
<organism evidence="1">
    <name type="scientific">Albugo laibachii Nc14</name>
    <dbReference type="NCBI Taxonomy" id="890382"/>
    <lineage>
        <taxon>Eukaryota</taxon>
        <taxon>Sar</taxon>
        <taxon>Stramenopiles</taxon>
        <taxon>Oomycota</taxon>
        <taxon>Peronosporomycetes</taxon>
        <taxon>Albuginales</taxon>
        <taxon>Albuginaceae</taxon>
        <taxon>Albugo</taxon>
    </lineage>
</organism>
<name>F0WVH3_9STRA</name>
<dbReference type="Gene3D" id="1.10.238.10">
    <property type="entry name" value="EF-hand"/>
    <property type="match status" value="1"/>
</dbReference>
<dbReference type="InterPro" id="IPR011992">
    <property type="entry name" value="EF-hand-dom_pair"/>
</dbReference>
<accession>F0WVH3</accession>
<gene>
    <name evidence="1" type="primary">AlNc14C296G10308</name>
    <name evidence="1" type="ORF">ALNC14_115580</name>
</gene>
<protein>
    <submittedName>
        <fullName evidence="1">Uncharacterized protein AlNc14C296G10308</fullName>
    </submittedName>
</protein>
<sequence length="377" mass="43940">MFPREAESYVKNIVCRRLSTTRGASRVLMVRTQFARTCALLHGKRQTASKLKFCVPNVTRRNIWIDSFRKSDASAELESIQKAQECIELEAKQTHQKCFDQYREWFNVHRANIIPDGKALSWTEFQIASKRICEHIRQQETQCWNERPKIGCTRAKENNEEGKSEENAYVDAIHLTILRHRLTQLLKRSEGTDGPQEAVSASEFRSMIESLVMGNYEVWLKFYFRLRDSDHDQKLTKEECTQLVDDIISGHKEILNEIISSHVNLPKAAERSLNKSMMEETWRSKFAEKSRSVWHFAQPLVAGENQEKVTALDYGVLLESQQKEFPELPDLTNVFAKGFHKDRVLYYQERSDRWITRRNGMFIIIALSILDYAATLV</sequence>